<evidence type="ECO:0000313" key="2">
    <source>
        <dbReference type="Proteomes" id="UP000798662"/>
    </source>
</evidence>
<evidence type="ECO:0000313" key="1">
    <source>
        <dbReference type="EMBL" id="KAK1862622.1"/>
    </source>
</evidence>
<reference evidence="1" key="1">
    <citation type="submission" date="2019-11" db="EMBL/GenBank/DDBJ databases">
        <title>Nori genome reveals adaptations in red seaweeds to the harsh intertidal environment.</title>
        <authorList>
            <person name="Wang D."/>
            <person name="Mao Y."/>
        </authorList>
    </citation>
    <scope>NUCLEOTIDE SEQUENCE</scope>
    <source>
        <tissue evidence="1">Gametophyte</tissue>
    </source>
</reference>
<organism evidence="1 2">
    <name type="scientific">Pyropia yezoensis</name>
    <name type="common">Susabi-nori</name>
    <name type="synonym">Porphyra yezoensis</name>
    <dbReference type="NCBI Taxonomy" id="2788"/>
    <lineage>
        <taxon>Eukaryota</taxon>
        <taxon>Rhodophyta</taxon>
        <taxon>Bangiophyceae</taxon>
        <taxon>Bangiales</taxon>
        <taxon>Bangiaceae</taxon>
        <taxon>Pyropia</taxon>
    </lineage>
</organism>
<keyword evidence="2" id="KW-1185">Reference proteome</keyword>
<comment type="caution">
    <text evidence="1">The sequence shown here is derived from an EMBL/GenBank/DDBJ whole genome shotgun (WGS) entry which is preliminary data.</text>
</comment>
<gene>
    <name evidence="1" type="ORF">I4F81_005190</name>
</gene>
<name>A0ACC3BXJ3_PYRYE</name>
<dbReference type="EMBL" id="CM020618">
    <property type="protein sequence ID" value="KAK1862622.1"/>
    <property type="molecule type" value="Genomic_DNA"/>
</dbReference>
<sequence length="629" mass="69343">MAFVTPSAWRSSLLGGRVPSARATSNSPPVAMPVVKAVLSPDKPKKLSKVEGLKTESKGLRYPIPDELATDATYISEAAIQIMKFHGSYQQDDREQRKRGAEKAYQFMLRLKMPAGEFPAGMYRELDDLSTELGNSTLRATTRNTFQMHGILKKNLKSVFSRILNAGGSTIGACGDLSRNVMCTPAPIDSPKYVAARHLSRMLAELFAPQTGAFSEIWLDGEKAATLEYWKKDLDMGAVGQLMREDANDTHLTFPGHEEPIYGDQYLPRKFKIGVTVAGDNSIDIYTQDIGVVVVMNADETAVEGYNLTVGGGMGRTHKKESTFARTGDHLGFVPAADIYTACKAIVAAQRDHGNREVRANARMKYLVHKMGIDAFRTLVEGYYGKSFEAFRELPEWEFKDWLGWYDQGDGKAFLGVFIENGRIKDEGSFRLKTALRKVVDDFGYDFVVTSNQNVIIRDVPTDRKADLDALLKEHGITHPDDVDTNHRLAMACPALPLCGLAVTEAERHMPSVIDRVNSVLVEADLAGLPIVMRMTGCPNGCARPYMAEIGFVGSGPSAYQLWLGGCPDQTRLAFPYDEKVKDDNIEATLRPLLAAYKGDRKDGESFGAFTARWGKDALHAYVAEHASA</sequence>
<dbReference type="Proteomes" id="UP000798662">
    <property type="component" value="Chromosome 1"/>
</dbReference>
<accession>A0ACC3BXJ3</accession>
<protein>
    <submittedName>
        <fullName evidence="1">Uncharacterized protein</fullName>
    </submittedName>
</protein>
<proteinExistence type="predicted"/>